<keyword evidence="2" id="KW-1133">Transmembrane helix</keyword>
<dbReference type="PANTHER" id="PTHR30386">
    <property type="entry name" value="MEMBRANE FUSION SUBUNIT OF EMRAB-TOLC MULTIDRUG EFFLUX PUMP"/>
    <property type="match status" value="1"/>
</dbReference>
<reference evidence="4 5" key="1">
    <citation type="journal article" date="2015" name="BMC Genomics">
        <title>Genome mining reveals unlocked bioactive potential of marine Gram-negative bacteria.</title>
        <authorList>
            <person name="Machado H."/>
            <person name="Sonnenschein E.C."/>
            <person name="Melchiorsen J."/>
            <person name="Gram L."/>
        </authorList>
    </citation>
    <scope>NUCLEOTIDE SEQUENCE [LARGE SCALE GENOMIC DNA]</scope>
    <source>
        <strain evidence="4 5">S2471</strain>
    </source>
</reference>
<comment type="caution">
    <text evidence="4">The sequence shown here is derived from an EMBL/GenBank/DDBJ whole genome shotgun (WGS) entry which is preliminary data.</text>
</comment>
<dbReference type="Gene3D" id="2.40.50.100">
    <property type="match status" value="1"/>
</dbReference>
<proteinExistence type="predicted"/>
<gene>
    <name evidence="4" type="ORF">TW77_09375</name>
</gene>
<feature type="coiled-coil region" evidence="1">
    <location>
        <begin position="116"/>
        <end position="213"/>
    </location>
</feature>
<dbReference type="PATRIC" id="fig|43658.5.peg.1984"/>
<dbReference type="Pfam" id="PF26002">
    <property type="entry name" value="Beta-barrel_AprE"/>
    <property type="match status" value="1"/>
</dbReference>
<dbReference type="Gene3D" id="2.40.30.170">
    <property type="match status" value="1"/>
</dbReference>
<keyword evidence="5" id="KW-1185">Reference proteome</keyword>
<evidence type="ECO:0000313" key="4">
    <source>
        <dbReference type="EMBL" id="KJZ09431.1"/>
    </source>
</evidence>
<evidence type="ECO:0000313" key="5">
    <source>
        <dbReference type="Proteomes" id="UP000033452"/>
    </source>
</evidence>
<evidence type="ECO:0000256" key="2">
    <source>
        <dbReference type="SAM" id="Phobius"/>
    </source>
</evidence>
<dbReference type="InterPro" id="IPR058982">
    <property type="entry name" value="Beta-barrel_AprE"/>
</dbReference>
<dbReference type="RefSeq" id="WP_046004724.1">
    <property type="nucleotide sequence ID" value="NZ_JXYA01000019.1"/>
</dbReference>
<evidence type="ECO:0000259" key="3">
    <source>
        <dbReference type="Pfam" id="PF26002"/>
    </source>
</evidence>
<dbReference type="Proteomes" id="UP000033452">
    <property type="component" value="Unassembled WGS sequence"/>
</dbReference>
<dbReference type="InterPro" id="IPR050739">
    <property type="entry name" value="MFP"/>
</dbReference>
<dbReference type="AlphaFoldDB" id="A0A0F4QP48"/>
<keyword evidence="1" id="KW-0175">Coiled coil</keyword>
<dbReference type="OrthoDB" id="9775513at2"/>
<accession>A0A0F4QP48</accession>
<keyword evidence="2" id="KW-0472">Membrane</keyword>
<sequence>MAGLFRKEAIEHQGQKLDGEVSIATHMSFNWILLLILVTVVVGITYLVLGEYHRKEIVSGYLRPTDGLSKVYPLGQGVIDEVYVEEGQQVEKGQVLLRVRMERILTSGGDMNEVILAELIKQKELLKQNIENQTQLAKVNQEKLDSQIDNTAFQLKQTRKQLELLTQRVALSEKRYKDTSALIAKDFVSQADVESVRDAMLVLQQQAEDLEGRVLSQQESLSQLRFERQQLPLTFQETESQLRSQLANINQQITQASAQQSYDVRSHRSGRISSLMVKPGMIAQSTKPLMTVLPENASLEAVLLVPSRAFGFVQEEQNTRIRYQAFPYERFGIYEGTISSVSKSILLPEEASSLPVVLREPAYQVVVSLKDQSAKAYGASVPLQAGMLLEADIMVDKRTLFEWLFEPLYSIKGAI</sequence>
<name>A0A0F4QP48_9GAMM</name>
<dbReference type="PANTHER" id="PTHR30386:SF28">
    <property type="entry name" value="EXPORTED PROTEIN"/>
    <property type="match status" value="1"/>
</dbReference>
<dbReference type="EMBL" id="JXYA01000019">
    <property type="protein sequence ID" value="KJZ09431.1"/>
    <property type="molecule type" value="Genomic_DNA"/>
</dbReference>
<feature type="domain" description="AprE-like beta-barrel" evidence="3">
    <location>
        <begin position="304"/>
        <end position="394"/>
    </location>
</feature>
<dbReference type="PRINTS" id="PR01490">
    <property type="entry name" value="RTXTOXIND"/>
</dbReference>
<organism evidence="4 5">
    <name type="scientific">Pseudoalteromonas rubra</name>
    <dbReference type="NCBI Taxonomy" id="43658"/>
    <lineage>
        <taxon>Bacteria</taxon>
        <taxon>Pseudomonadati</taxon>
        <taxon>Pseudomonadota</taxon>
        <taxon>Gammaproteobacteria</taxon>
        <taxon>Alteromonadales</taxon>
        <taxon>Pseudoalteromonadaceae</taxon>
        <taxon>Pseudoalteromonas</taxon>
    </lineage>
</organism>
<keyword evidence="2" id="KW-0812">Transmembrane</keyword>
<protein>
    <submittedName>
        <fullName evidence="4">Toxin secretion, membrane fusion protein</fullName>
    </submittedName>
</protein>
<feature type="transmembrane region" description="Helical" evidence="2">
    <location>
        <begin position="29"/>
        <end position="49"/>
    </location>
</feature>
<evidence type="ECO:0000256" key="1">
    <source>
        <dbReference type="SAM" id="Coils"/>
    </source>
</evidence>